<feature type="non-terminal residue" evidence="1">
    <location>
        <position position="146"/>
    </location>
</feature>
<keyword evidence="2" id="KW-1185">Reference proteome</keyword>
<dbReference type="EMBL" id="JANBPW010005009">
    <property type="protein sequence ID" value="KAJ1933575.1"/>
    <property type="molecule type" value="Genomic_DNA"/>
</dbReference>
<sequence length="146" mass="16604">MDPRDPSSFNVQLTHVADIDLQYVDEGTGPVVICIHGFPDLWYGWRYQIRHLVSLGYRVIAPNVRGYGQTDATKDVKDYSLKNIVSDLVGLLDTLNIREAVWAGHDWGGSIAWRAALWHPERVIGVISFCTPYFLTRETYVPLEKV</sequence>
<evidence type="ECO:0000313" key="1">
    <source>
        <dbReference type="EMBL" id="KAJ1933575.1"/>
    </source>
</evidence>
<evidence type="ECO:0000313" key="2">
    <source>
        <dbReference type="Proteomes" id="UP001150603"/>
    </source>
</evidence>
<reference evidence="1" key="1">
    <citation type="submission" date="2022-07" db="EMBL/GenBank/DDBJ databases">
        <title>Phylogenomic reconstructions and comparative analyses of Kickxellomycotina fungi.</title>
        <authorList>
            <person name="Reynolds N.K."/>
            <person name="Stajich J.E."/>
            <person name="Barry K."/>
            <person name="Grigoriev I.V."/>
            <person name="Crous P."/>
            <person name="Smith M.E."/>
        </authorList>
    </citation>
    <scope>NUCLEOTIDE SEQUENCE</scope>
    <source>
        <strain evidence="1">NRRL 5244</strain>
    </source>
</reference>
<organism evidence="1 2">
    <name type="scientific">Linderina macrospora</name>
    <dbReference type="NCBI Taxonomy" id="4868"/>
    <lineage>
        <taxon>Eukaryota</taxon>
        <taxon>Fungi</taxon>
        <taxon>Fungi incertae sedis</taxon>
        <taxon>Zoopagomycota</taxon>
        <taxon>Kickxellomycotina</taxon>
        <taxon>Kickxellomycetes</taxon>
        <taxon>Kickxellales</taxon>
        <taxon>Kickxellaceae</taxon>
        <taxon>Linderina</taxon>
    </lineage>
</organism>
<gene>
    <name evidence="1" type="ORF">FBU59_005983</name>
</gene>
<dbReference type="Proteomes" id="UP001150603">
    <property type="component" value="Unassembled WGS sequence"/>
</dbReference>
<comment type="caution">
    <text evidence="1">The sequence shown here is derived from an EMBL/GenBank/DDBJ whole genome shotgun (WGS) entry which is preliminary data.</text>
</comment>
<accession>A0ACC1J119</accession>
<proteinExistence type="predicted"/>
<protein>
    <submittedName>
        <fullName evidence="1">Uncharacterized protein</fullName>
    </submittedName>
</protein>
<name>A0ACC1J119_9FUNG</name>